<keyword evidence="1" id="KW-0853">WD repeat</keyword>
<organism evidence="4 5">
    <name type="scientific">Scleroderma citrinum Foug A</name>
    <dbReference type="NCBI Taxonomy" id="1036808"/>
    <lineage>
        <taxon>Eukaryota</taxon>
        <taxon>Fungi</taxon>
        <taxon>Dikarya</taxon>
        <taxon>Basidiomycota</taxon>
        <taxon>Agaricomycotina</taxon>
        <taxon>Agaricomycetes</taxon>
        <taxon>Agaricomycetidae</taxon>
        <taxon>Boletales</taxon>
        <taxon>Sclerodermatineae</taxon>
        <taxon>Sclerodermataceae</taxon>
        <taxon>Scleroderma</taxon>
    </lineage>
</organism>
<name>A0A0C3DUL4_9AGAM</name>
<dbReference type="Proteomes" id="UP000053989">
    <property type="component" value="Unassembled WGS sequence"/>
</dbReference>
<dbReference type="InterPro" id="IPR019417">
    <property type="entry name" value="DUF2415"/>
</dbReference>
<reference evidence="4 5" key="1">
    <citation type="submission" date="2014-04" db="EMBL/GenBank/DDBJ databases">
        <authorList>
            <consortium name="DOE Joint Genome Institute"/>
            <person name="Kuo A."/>
            <person name="Kohler A."/>
            <person name="Nagy L.G."/>
            <person name="Floudas D."/>
            <person name="Copeland A."/>
            <person name="Barry K.W."/>
            <person name="Cichocki N."/>
            <person name="Veneault-Fourrey C."/>
            <person name="LaButti K."/>
            <person name="Lindquist E.A."/>
            <person name="Lipzen A."/>
            <person name="Lundell T."/>
            <person name="Morin E."/>
            <person name="Murat C."/>
            <person name="Sun H."/>
            <person name="Tunlid A."/>
            <person name="Henrissat B."/>
            <person name="Grigoriev I.V."/>
            <person name="Hibbett D.S."/>
            <person name="Martin F."/>
            <person name="Nordberg H.P."/>
            <person name="Cantor M.N."/>
            <person name="Hua S.X."/>
        </authorList>
    </citation>
    <scope>NUCLEOTIDE SEQUENCE [LARGE SCALE GENOMIC DNA]</scope>
    <source>
        <strain evidence="4 5">Foug A</strain>
    </source>
</reference>
<evidence type="ECO:0000313" key="5">
    <source>
        <dbReference type="Proteomes" id="UP000053989"/>
    </source>
</evidence>
<dbReference type="Pfam" id="PF10313">
    <property type="entry name" value="DUF2415"/>
    <property type="match status" value="1"/>
</dbReference>
<dbReference type="InterPro" id="IPR001680">
    <property type="entry name" value="WD40_rpt"/>
</dbReference>
<dbReference type="PROSITE" id="PS50082">
    <property type="entry name" value="WD_REPEATS_2"/>
    <property type="match status" value="1"/>
</dbReference>
<feature type="region of interest" description="Disordered" evidence="2">
    <location>
        <begin position="487"/>
        <end position="569"/>
    </location>
</feature>
<dbReference type="STRING" id="1036808.A0A0C3DUL4"/>
<dbReference type="SUPFAM" id="SSF50978">
    <property type="entry name" value="WD40 repeat-like"/>
    <property type="match status" value="1"/>
</dbReference>
<gene>
    <name evidence="4" type="ORF">SCLCIDRAFT_1213411</name>
</gene>
<dbReference type="PANTHER" id="PTHR43991">
    <property type="entry name" value="WD REPEAT PROTEIN (AFU_ORTHOLOGUE AFUA_8G05640)-RELATED"/>
    <property type="match status" value="1"/>
</dbReference>
<dbReference type="Gene3D" id="2.130.10.10">
    <property type="entry name" value="YVTN repeat-like/Quinoprotein amine dehydrogenase"/>
    <property type="match status" value="1"/>
</dbReference>
<evidence type="ECO:0000256" key="2">
    <source>
        <dbReference type="SAM" id="MobiDB-lite"/>
    </source>
</evidence>
<dbReference type="AlphaFoldDB" id="A0A0C3DUL4"/>
<protein>
    <recommendedName>
        <fullName evidence="3">DUF2415 domain-containing protein</fullName>
    </recommendedName>
</protein>
<feature type="compositionally biased region" description="Basic and acidic residues" evidence="2">
    <location>
        <begin position="499"/>
        <end position="508"/>
    </location>
</feature>
<dbReference type="PANTHER" id="PTHR43991:SF9">
    <property type="entry name" value="DUF2415 DOMAIN-CONTAINING PROTEIN"/>
    <property type="match status" value="1"/>
</dbReference>
<dbReference type="HOGENOM" id="CLU_005870_0_0_1"/>
<dbReference type="InParanoid" id="A0A0C3DUL4"/>
<accession>A0A0C3DUL4</accession>
<dbReference type="OrthoDB" id="64353at2759"/>
<feature type="compositionally biased region" description="Acidic residues" evidence="2">
    <location>
        <begin position="509"/>
        <end position="518"/>
    </location>
</feature>
<reference evidence="5" key="2">
    <citation type="submission" date="2015-01" db="EMBL/GenBank/DDBJ databases">
        <title>Evolutionary Origins and Diversification of the Mycorrhizal Mutualists.</title>
        <authorList>
            <consortium name="DOE Joint Genome Institute"/>
            <consortium name="Mycorrhizal Genomics Consortium"/>
            <person name="Kohler A."/>
            <person name="Kuo A."/>
            <person name="Nagy L.G."/>
            <person name="Floudas D."/>
            <person name="Copeland A."/>
            <person name="Barry K.W."/>
            <person name="Cichocki N."/>
            <person name="Veneault-Fourrey C."/>
            <person name="LaButti K."/>
            <person name="Lindquist E.A."/>
            <person name="Lipzen A."/>
            <person name="Lundell T."/>
            <person name="Morin E."/>
            <person name="Murat C."/>
            <person name="Riley R."/>
            <person name="Ohm R."/>
            <person name="Sun H."/>
            <person name="Tunlid A."/>
            <person name="Henrissat B."/>
            <person name="Grigoriev I.V."/>
            <person name="Hibbett D.S."/>
            <person name="Martin F."/>
        </authorList>
    </citation>
    <scope>NUCLEOTIDE SEQUENCE [LARGE SCALE GENOMIC DNA]</scope>
    <source>
        <strain evidence="5">Foug A</strain>
    </source>
</reference>
<evidence type="ECO:0000256" key="1">
    <source>
        <dbReference type="PROSITE-ProRule" id="PRU00221"/>
    </source>
</evidence>
<keyword evidence="5" id="KW-1185">Reference proteome</keyword>
<dbReference type="InterPro" id="IPR036322">
    <property type="entry name" value="WD40_repeat_dom_sf"/>
</dbReference>
<evidence type="ECO:0000313" key="4">
    <source>
        <dbReference type="EMBL" id="KIM64310.1"/>
    </source>
</evidence>
<feature type="domain" description="DUF2415" evidence="3">
    <location>
        <begin position="328"/>
        <end position="370"/>
    </location>
</feature>
<dbReference type="InterPro" id="IPR015943">
    <property type="entry name" value="WD40/YVTN_repeat-like_dom_sf"/>
</dbReference>
<proteinExistence type="predicted"/>
<dbReference type="EMBL" id="KN822029">
    <property type="protein sequence ID" value="KIM64310.1"/>
    <property type="molecule type" value="Genomic_DNA"/>
</dbReference>
<sequence>MARHSSLLSSCAPTKIAAADVTISHVQLRDLVICPHEPGVLNYVQGRSIVELDLYAPDLPQRTITDLQFKPNTLASLQVPGTDRTLLAVGGQEAEIHLVLHSTSSRSQRRDDASSTHRPCDGQIWKLFRRLSGSINNSVLLTSLSLTRSHQSSVEPRLAVSNNDCTVKFYDIPLHEDGPPQGLRECGYLRLGEPVNHSSISPDGRTLLSVGDSPRVYLHHLTGGSRITFDPIITLNVPPPDDPRLYSAALAASFSTAFSADGMKFAVASQEGVVAVWDVRSTKPVKVIQTDKTRPPTGLLGNGEASGWLSDDPFDWTRGNSRAPGWGARNVKFSAGGTYGRPGHELMTFTEHTSFLHVLDARTFEQEEIVRVPGISKRKPISPNALLESAVPSEPSHAPLRQHTPSPRTTRALEELFGVGVLAENGSVASWRSPQRVVRRGDGVDNEYDGVVVISPLGDNVVDENLREVLELHRIRTHNTRIMDSLSLPMGRRSGNNDTGHEATRSEEAEMDVDELEGDCISRAPSRSSSPPPSIHLPLQPSPTSTRTVVGARHTSSRPSSRPHRRTLTRDDTTCFDQAQYQDTDYDIAGTCFDPSGGFIYVATTDNISEWAVRGADKRWWGCSEWA</sequence>
<evidence type="ECO:0000259" key="3">
    <source>
        <dbReference type="Pfam" id="PF10313"/>
    </source>
</evidence>
<feature type="repeat" description="WD" evidence="1">
    <location>
        <begin position="246"/>
        <end position="287"/>
    </location>
</feature>